<dbReference type="SUPFAM" id="SSF143456">
    <property type="entry name" value="VC0467-like"/>
    <property type="match status" value="1"/>
</dbReference>
<evidence type="ECO:0000313" key="6">
    <source>
        <dbReference type="Proteomes" id="UP000032702"/>
    </source>
</evidence>
<name>Q094B9_STIAD</name>
<dbReference type="GO" id="GO:0005829">
    <property type="term" value="C:cytosol"/>
    <property type="evidence" value="ECO:0007669"/>
    <property type="project" value="TreeGrafter"/>
</dbReference>
<dbReference type="Pfam" id="PF02622">
    <property type="entry name" value="DUF179"/>
    <property type="match status" value="1"/>
</dbReference>
<dbReference type="PANTHER" id="PTHR30327">
    <property type="entry name" value="UNCHARACTERIZED PROTEIN YQGE"/>
    <property type="match status" value="1"/>
</dbReference>
<evidence type="ECO:0000256" key="1">
    <source>
        <dbReference type="ARBA" id="ARBA00009600"/>
    </source>
</evidence>
<dbReference type="Proteomes" id="UP000001351">
    <property type="component" value="Chromosome"/>
</dbReference>
<dbReference type="STRING" id="378806.STAUR_2841"/>
<dbReference type="PANTHER" id="PTHR30327:SF1">
    <property type="entry name" value="UPF0301 PROTEIN YQGE"/>
    <property type="match status" value="1"/>
</dbReference>
<gene>
    <name evidence="3" type="ordered locus">STAUR_2841</name>
    <name evidence="4" type="ORF">STIAU_4152</name>
</gene>
<dbReference type="Gene3D" id="3.40.1740.10">
    <property type="entry name" value="VC0467-like"/>
    <property type="match status" value="1"/>
</dbReference>
<dbReference type="AlphaFoldDB" id="Q094B9"/>
<dbReference type="eggNOG" id="COG1678">
    <property type="taxonomic scope" value="Bacteria"/>
</dbReference>
<keyword evidence="5" id="KW-1185">Reference proteome</keyword>
<evidence type="ECO:0000313" key="5">
    <source>
        <dbReference type="Proteomes" id="UP000001351"/>
    </source>
</evidence>
<dbReference type="HOGENOM" id="CLU_057596_2_1_7"/>
<protein>
    <recommendedName>
        <fullName evidence="2">UPF0301 protein STAUR_2841</fullName>
    </recommendedName>
</protein>
<accession>Q094B9</accession>
<dbReference type="EMBL" id="CP002271">
    <property type="protein sequence ID" value="ADO70633.1"/>
    <property type="molecule type" value="Genomic_DNA"/>
</dbReference>
<dbReference type="InterPro" id="IPR003774">
    <property type="entry name" value="AlgH-like"/>
</dbReference>
<sequence length="198" mass="21316">MERYAVARPGRTADASRVKTLAPGLLLAMPQLGDPNFHRSVVLMLEHGEKGSMGLVINRGAPLTLGELARGQSMKIASDRTQQPVFVGGPVESHRGFILHDEETVSEKHVVLPGLFLSVTLDALGLLLENPSPRVRFCLGYAGWGPGQLEREMAAGSWLFAEAVVHSVLEGEPSRLWGETLRGMGVDPAMLMVGKGLN</sequence>
<organism evidence="4 6">
    <name type="scientific">Stigmatella aurantiaca (strain DW4/3-1)</name>
    <dbReference type="NCBI Taxonomy" id="378806"/>
    <lineage>
        <taxon>Bacteria</taxon>
        <taxon>Pseudomonadati</taxon>
        <taxon>Myxococcota</taxon>
        <taxon>Myxococcia</taxon>
        <taxon>Myxococcales</taxon>
        <taxon>Cystobacterineae</taxon>
        <taxon>Archangiaceae</taxon>
        <taxon>Stigmatella</taxon>
    </lineage>
</organism>
<dbReference type="Proteomes" id="UP000032702">
    <property type="component" value="Unassembled WGS sequence"/>
</dbReference>
<evidence type="ECO:0000313" key="3">
    <source>
        <dbReference type="EMBL" id="ADO70633.1"/>
    </source>
</evidence>
<evidence type="ECO:0000256" key="2">
    <source>
        <dbReference type="HAMAP-Rule" id="MF_00758"/>
    </source>
</evidence>
<proteinExistence type="inferred from homology"/>
<dbReference type="PATRIC" id="fig|378806.16.peg.6242"/>
<comment type="similarity">
    <text evidence="1 2">Belongs to the UPF0301 (AlgH) family.</text>
</comment>
<dbReference type="OrthoDB" id="9807486at2"/>
<dbReference type="KEGG" id="sur:STAUR_2841"/>
<evidence type="ECO:0000313" key="4">
    <source>
        <dbReference type="EMBL" id="EAU67057.1"/>
    </source>
</evidence>
<dbReference type="HAMAP" id="MF_00758">
    <property type="entry name" value="UPF0301"/>
    <property type="match status" value="1"/>
</dbReference>
<dbReference type="EMBL" id="AAMD01000041">
    <property type="protein sequence ID" value="EAU67057.1"/>
    <property type="molecule type" value="Genomic_DNA"/>
</dbReference>
<reference evidence="3 5" key="2">
    <citation type="journal article" date="2011" name="Mol. Biol. Evol.">
        <title>Comparative genomic analysis of fruiting body formation in Myxococcales.</title>
        <authorList>
            <person name="Huntley S."/>
            <person name="Hamann N."/>
            <person name="Wegener-Feldbrugge S."/>
            <person name="Treuner-Lange A."/>
            <person name="Kube M."/>
            <person name="Reinhardt R."/>
            <person name="Klages S."/>
            <person name="Muller R."/>
            <person name="Ronning C.M."/>
            <person name="Nierman W.C."/>
            <person name="Sogaard-Andersen L."/>
        </authorList>
    </citation>
    <scope>NUCLEOTIDE SEQUENCE [LARGE SCALE GENOMIC DNA]</scope>
    <source>
        <strain evidence="3 5">DW4/3-1</strain>
    </source>
</reference>
<reference evidence="4 6" key="1">
    <citation type="submission" date="2006-04" db="EMBL/GenBank/DDBJ databases">
        <authorList>
            <person name="Nierman W.C."/>
        </authorList>
    </citation>
    <scope>NUCLEOTIDE SEQUENCE [LARGE SCALE GENOMIC DNA]</scope>
    <source>
        <strain evidence="4 6">DW4/3-1</strain>
    </source>
</reference>